<dbReference type="CDD" id="cd00063">
    <property type="entry name" value="FN3"/>
    <property type="match status" value="1"/>
</dbReference>
<evidence type="ECO:0000313" key="1">
    <source>
        <dbReference type="EMBL" id="SFF31211.1"/>
    </source>
</evidence>
<dbReference type="SUPFAM" id="SSF49265">
    <property type="entry name" value="Fibronectin type III"/>
    <property type="match status" value="1"/>
</dbReference>
<dbReference type="Proteomes" id="UP000199513">
    <property type="component" value="Unassembled WGS sequence"/>
</dbReference>
<dbReference type="NCBIfam" id="TIGR04131">
    <property type="entry name" value="Bac_Flav_CTERM"/>
    <property type="match status" value="1"/>
</dbReference>
<dbReference type="InterPro" id="IPR003961">
    <property type="entry name" value="FN3_dom"/>
</dbReference>
<dbReference type="InterPro" id="IPR013783">
    <property type="entry name" value="Ig-like_fold"/>
</dbReference>
<name>A0A1I2HS51_9BACT</name>
<keyword evidence="2" id="KW-1185">Reference proteome</keyword>
<dbReference type="EMBL" id="FONY01000025">
    <property type="protein sequence ID" value="SFF31211.1"/>
    <property type="molecule type" value="Genomic_DNA"/>
</dbReference>
<dbReference type="STRING" id="1003.SAMN04488541_102520"/>
<gene>
    <name evidence="1" type="ORF">SAMN04488541_102520</name>
</gene>
<dbReference type="Pfam" id="PF13585">
    <property type="entry name" value="CHU_C"/>
    <property type="match status" value="1"/>
</dbReference>
<reference evidence="1 2" key="1">
    <citation type="submission" date="2016-10" db="EMBL/GenBank/DDBJ databases">
        <authorList>
            <person name="de Groot N.N."/>
        </authorList>
    </citation>
    <scope>NUCLEOTIDE SEQUENCE [LARGE SCALE GENOMIC DNA]</scope>
    <source>
        <strain>GEY</strain>
        <strain evidence="2">DSM 9560</strain>
    </source>
</reference>
<dbReference type="Gene3D" id="2.60.40.10">
    <property type="entry name" value="Immunoglobulins"/>
    <property type="match status" value="1"/>
</dbReference>
<proteinExistence type="predicted"/>
<evidence type="ECO:0000313" key="2">
    <source>
        <dbReference type="Proteomes" id="UP000199513"/>
    </source>
</evidence>
<organism evidence="1 2">
    <name type="scientific">Thermoflexibacter ruber</name>
    <dbReference type="NCBI Taxonomy" id="1003"/>
    <lineage>
        <taxon>Bacteria</taxon>
        <taxon>Pseudomonadati</taxon>
        <taxon>Bacteroidota</taxon>
        <taxon>Cytophagia</taxon>
        <taxon>Cytophagales</taxon>
        <taxon>Thermoflexibacteraceae</taxon>
        <taxon>Thermoflexibacter</taxon>
    </lineage>
</organism>
<dbReference type="InterPro" id="IPR026341">
    <property type="entry name" value="T9SS_type_B"/>
</dbReference>
<dbReference type="OrthoDB" id="863479at2"/>
<dbReference type="InterPro" id="IPR036116">
    <property type="entry name" value="FN3_sf"/>
</dbReference>
<protein>
    <submittedName>
        <fullName evidence="1">Gliding motility-associated C-terminal domain-containing protein</fullName>
    </submittedName>
</protein>
<dbReference type="AlphaFoldDB" id="A0A1I2HS51"/>
<sequence>MLLFFGKIFAYDISDLEIILKMKKYFCLIVFSYFLFLYQATAQEAEDYAYSTNKTSSLIVLNNPTVLINAGATNITSAVTPIGFEFWFMGVRYTSFTINANGAIQLGTNPIVPAGNAYSIPDVARIIAMSSGDRNATTGAVIGDWRVSANGGVIHYQVFGNAPNRTLVVECRNMNLNFQSTSNDATFQIILYETAPLPNANNRGGRIEFRYGRVRSSFESNSFRIGISSGSNRNQFRGVDISTNPPTSPITDDIIENRIGVGVITALDGDTDGNRRVFVFEPPYPNAQAINLRSACAGEAGAVLLNWENTASNAVGSVLYRSTDGTNFTFLTQIPRGTTTYTDRGLNVGTVYTYRVFSVTEGKLCELHPTAQLEVDLSKSGILKKLEITGRPVICNGRAELETEAGYDTYEWYDSQDKLVASSTNPRITFREAGTYKLIARADSLGACVSIGEVTVTECCSPVLVLPNAFTPHSTPANNIFRVRHENLTKFRMQIYNRWGVLVFETDNPEEGWNGYFQGSPAQADAYQVVVEYTGCEDGKIIRGKKQGVLNLLE</sequence>
<accession>A0A1I2HS51</accession>